<comment type="caution">
    <text evidence="3">The sequence shown here is derived from an EMBL/GenBank/DDBJ whole genome shotgun (WGS) entry which is preliminary data.</text>
</comment>
<reference evidence="3" key="1">
    <citation type="journal article" date="2020" name="Fungal Divers.">
        <title>Resolving the Mortierellaceae phylogeny through synthesis of multi-gene phylogenetics and phylogenomics.</title>
        <authorList>
            <person name="Vandepol N."/>
            <person name="Liber J."/>
            <person name="Desiro A."/>
            <person name="Na H."/>
            <person name="Kennedy M."/>
            <person name="Barry K."/>
            <person name="Grigoriev I.V."/>
            <person name="Miller A.N."/>
            <person name="O'Donnell K."/>
            <person name="Stajich J.E."/>
            <person name="Bonito G."/>
        </authorList>
    </citation>
    <scope>NUCLEOTIDE SEQUENCE</scope>
    <source>
        <strain evidence="3">MES-2147</strain>
    </source>
</reference>
<dbReference type="InterPro" id="IPR015915">
    <property type="entry name" value="Kelch-typ_b-propeller"/>
</dbReference>
<sequence>MTSLPTFSSSCVAPSGSGQTVFLFGVPSPGRLEAHSINLSDPLAPISTLISATTSTTAKNWDAQYDLGCYAYLGDNPSANSPINVIQFRSTVQALFYPNGTWVTNIGSTAATDVDYVSPKYFSTVGSTNGWNWFLAKTTPPESGGGSTGAWRDIRMDNTVRLGPKDQTVLGSEDPLLTVGAIAQDINNFGNGLLFSFEQSGLAGMVFRTTGNKRPELNLTATESLVTLTKANAVGMNSIKLSSEAMTVPSASAALILDKSSGGTISVFSIDPRASAYKLVQSSVKNSSPLFLSKQSATALNSKIVVYGGLLQDGSGTSNTIHVFDVISGTWFGPDLVDPSSSKQATSGGMSTGVITWIVAAAVVILIAVVSIVVWRIRRNKQYLKSDRVQQGSDGTTDKATMIKLMNIERNHSHEGSSITLTDTSPTTKAAT</sequence>
<evidence type="ECO:0000313" key="3">
    <source>
        <dbReference type="EMBL" id="KAF9950375.1"/>
    </source>
</evidence>
<evidence type="ECO:0000313" key="4">
    <source>
        <dbReference type="Proteomes" id="UP000749646"/>
    </source>
</evidence>
<dbReference type="SUPFAM" id="SSF117281">
    <property type="entry name" value="Kelch motif"/>
    <property type="match status" value="1"/>
</dbReference>
<evidence type="ECO:0000256" key="1">
    <source>
        <dbReference type="SAM" id="MobiDB-lite"/>
    </source>
</evidence>
<keyword evidence="2" id="KW-0812">Transmembrane</keyword>
<feature type="transmembrane region" description="Helical" evidence="2">
    <location>
        <begin position="354"/>
        <end position="375"/>
    </location>
</feature>
<dbReference type="AlphaFoldDB" id="A0A9P6IVZ0"/>
<feature type="region of interest" description="Disordered" evidence="1">
    <location>
        <begin position="413"/>
        <end position="432"/>
    </location>
</feature>
<name>A0A9P6IVZ0_9FUNG</name>
<keyword evidence="2" id="KW-1133">Transmembrane helix</keyword>
<evidence type="ECO:0000256" key="2">
    <source>
        <dbReference type="SAM" id="Phobius"/>
    </source>
</evidence>
<accession>A0A9P6IVZ0</accession>
<dbReference type="OrthoDB" id="2407093at2759"/>
<gene>
    <name evidence="3" type="ORF">BGZ65_006664</name>
</gene>
<keyword evidence="4" id="KW-1185">Reference proteome</keyword>
<dbReference type="Gene3D" id="2.120.10.80">
    <property type="entry name" value="Kelch-type beta propeller"/>
    <property type="match status" value="1"/>
</dbReference>
<proteinExistence type="predicted"/>
<dbReference type="EMBL" id="JAAAHW010007189">
    <property type="protein sequence ID" value="KAF9950375.1"/>
    <property type="molecule type" value="Genomic_DNA"/>
</dbReference>
<feature type="non-terminal residue" evidence="3">
    <location>
        <position position="432"/>
    </location>
</feature>
<organism evidence="3 4">
    <name type="scientific">Modicella reniformis</name>
    <dbReference type="NCBI Taxonomy" id="1440133"/>
    <lineage>
        <taxon>Eukaryota</taxon>
        <taxon>Fungi</taxon>
        <taxon>Fungi incertae sedis</taxon>
        <taxon>Mucoromycota</taxon>
        <taxon>Mortierellomycotina</taxon>
        <taxon>Mortierellomycetes</taxon>
        <taxon>Mortierellales</taxon>
        <taxon>Mortierellaceae</taxon>
        <taxon>Modicella</taxon>
    </lineage>
</organism>
<feature type="compositionally biased region" description="Polar residues" evidence="1">
    <location>
        <begin position="416"/>
        <end position="432"/>
    </location>
</feature>
<keyword evidence="2" id="KW-0472">Membrane</keyword>
<dbReference type="Proteomes" id="UP000749646">
    <property type="component" value="Unassembled WGS sequence"/>
</dbReference>
<protein>
    <submittedName>
        <fullName evidence="3">Uncharacterized protein</fullName>
    </submittedName>
</protein>